<protein>
    <recommendedName>
        <fullName evidence="5">Myosin tail domain-containing protein</fullName>
    </recommendedName>
</protein>
<dbReference type="EMBL" id="UYYB01003699">
    <property type="protein sequence ID" value="VDM66777.1"/>
    <property type="molecule type" value="Genomic_DNA"/>
</dbReference>
<proteinExistence type="predicted"/>
<feature type="compositionally biased region" description="Low complexity" evidence="2">
    <location>
        <begin position="120"/>
        <end position="133"/>
    </location>
</feature>
<dbReference type="Proteomes" id="UP000270094">
    <property type="component" value="Unassembled WGS sequence"/>
</dbReference>
<feature type="non-terminal residue" evidence="3">
    <location>
        <position position="1"/>
    </location>
</feature>
<keyword evidence="1" id="KW-0175">Coiled coil</keyword>
<feature type="coiled-coil region" evidence="1">
    <location>
        <begin position="5"/>
        <end position="74"/>
    </location>
</feature>
<organism evidence="3 4">
    <name type="scientific">Strongylus vulgaris</name>
    <name type="common">Blood worm</name>
    <dbReference type="NCBI Taxonomy" id="40348"/>
    <lineage>
        <taxon>Eukaryota</taxon>
        <taxon>Metazoa</taxon>
        <taxon>Ecdysozoa</taxon>
        <taxon>Nematoda</taxon>
        <taxon>Chromadorea</taxon>
        <taxon>Rhabditida</taxon>
        <taxon>Rhabditina</taxon>
        <taxon>Rhabditomorpha</taxon>
        <taxon>Strongyloidea</taxon>
        <taxon>Strongylidae</taxon>
        <taxon>Strongylus</taxon>
    </lineage>
</organism>
<dbReference type="AlphaFoldDB" id="A0A3P7IQV4"/>
<evidence type="ECO:0000313" key="4">
    <source>
        <dbReference type="Proteomes" id="UP000270094"/>
    </source>
</evidence>
<evidence type="ECO:0000256" key="1">
    <source>
        <dbReference type="SAM" id="Coils"/>
    </source>
</evidence>
<dbReference type="OrthoDB" id="2018427at2759"/>
<keyword evidence="4" id="KW-1185">Reference proteome</keyword>
<evidence type="ECO:0008006" key="5">
    <source>
        <dbReference type="Google" id="ProtNLM"/>
    </source>
</evidence>
<evidence type="ECO:0000313" key="3">
    <source>
        <dbReference type="EMBL" id="VDM66777.1"/>
    </source>
</evidence>
<dbReference type="SUPFAM" id="SSF57997">
    <property type="entry name" value="Tropomyosin"/>
    <property type="match status" value="1"/>
</dbReference>
<feature type="region of interest" description="Disordered" evidence="2">
    <location>
        <begin position="113"/>
        <end position="141"/>
    </location>
</feature>
<evidence type="ECO:0000256" key="2">
    <source>
        <dbReference type="SAM" id="MobiDB-lite"/>
    </source>
</evidence>
<name>A0A3P7IQV4_STRVU</name>
<gene>
    <name evidence="3" type="ORF">SVUK_LOCUS1775</name>
</gene>
<accession>A0A3P7IQV4</accession>
<reference evidence="3 4" key="1">
    <citation type="submission" date="2018-11" db="EMBL/GenBank/DDBJ databases">
        <authorList>
            <consortium name="Pathogen Informatics"/>
        </authorList>
    </citation>
    <scope>NUCLEOTIDE SEQUENCE [LARGE SCALE GENOMIC DNA]</scope>
</reference>
<sequence length="141" mass="15624">VEFQLEEDKKNQERLTELIDKLQAKLKVFKRQVEEAEEVAATNLGKYRQLQAQLDDAEERADVAENALSKMRNKVGIDPRLISYSTKGHKTKSLYHSAFFQIRASASMVVTSGPGGLAQSSSSAVLRSSSFARGGRGSEEF</sequence>